<dbReference type="KEGG" id="vg:22111238"/>
<dbReference type="EMBL" id="KM507819">
    <property type="protein sequence ID" value="AIT14088.1"/>
    <property type="molecule type" value="Genomic_DNA"/>
</dbReference>
<sequence>MSWVNVNSIELNEQDIFAFVNLTNNTVLKGRLFSASDGYKWISLMDDSGVIYNVMQLPQWVYSNTADDVLTAVMREFEKLPGGDIKNKVFNAERKNYTAQQLESLAIAAYQAAIKKPECVILKYVPDLKLTLEDMDAFIFTSELEQY</sequence>
<evidence type="ECO:0000313" key="1">
    <source>
        <dbReference type="EMBL" id="AIT14088.1"/>
    </source>
</evidence>
<proteinExistence type="predicted"/>
<protein>
    <submittedName>
        <fullName evidence="1">Uncharacterized protein</fullName>
    </submittedName>
</protein>
<organism evidence="1 2">
    <name type="scientific">Escherichia phage 121Q</name>
    <dbReference type="NCBI Taxonomy" id="1555202"/>
    <lineage>
        <taxon>Viruses</taxon>
        <taxon>Duplodnaviria</taxon>
        <taxon>Heunggongvirae</taxon>
        <taxon>Uroviricota</taxon>
        <taxon>Caudoviricetes</taxon>
        <taxon>Asteriusvirus</taxon>
        <taxon>Asteriusvirus av121Q</taxon>
    </lineage>
</organism>
<dbReference type="Proteomes" id="UP000029889">
    <property type="component" value="Segment"/>
</dbReference>
<dbReference type="RefSeq" id="YP_009101785.1">
    <property type="nucleotide sequence ID" value="NC_025447.1"/>
</dbReference>
<gene>
    <name evidence="1" type="primary">198</name>
    <name evidence="1" type="ORF">PBI_121Q_198</name>
</gene>
<name>A0A097EXF0_9CAUD</name>
<accession>A0A097EXF0</accession>
<keyword evidence="2" id="KW-1185">Reference proteome</keyword>
<evidence type="ECO:0000313" key="2">
    <source>
        <dbReference type="Proteomes" id="UP000029889"/>
    </source>
</evidence>
<dbReference type="GeneID" id="22111238"/>
<reference evidence="1 2" key="1">
    <citation type="submission" date="2014-09" db="EMBL/GenBank/DDBJ databases">
        <authorList>
            <person name="Lapin J.S."/>
            <person name="Pope W.H."/>
            <person name="Hua J."/>
            <person name="Ford M.E."/>
            <person name="Conway J.F."/>
            <person name="Hatfull G.F."/>
            <person name="Hendrix R.W."/>
        </authorList>
    </citation>
    <scope>NUCLEOTIDE SEQUENCE [LARGE SCALE GENOMIC DNA]</scope>
</reference>